<evidence type="ECO:0000313" key="4">
    <source>
        <dbReference type="Proteomes" id="UP000252519"/>
    </source>
</evidence>
<feature type="domain" description="ShKT" evidence="2">
    <location>
        <begin position="200"/>
        <end position="234"/>
    </location>
</feature>
<protein>
    <submittedName>
        <fullName evidence="3">ShTK domain protein</fullName>
    </submittedName>
</protein>
<evidence type="ECO:0000259" key="2">
    <source>
        <dbReference type="PROSITE" id="PS51670"/>
    </source>
</evidence>
<dbReference type="Pfam" id="PF01549">
    <property type="entry name" value="ShK"/>
    <property type="match status" value="4"/>
</dbReference>
<evidence type="ECO:0000313" key="3">
    <source>
        <dbReference type="EMBL" id="RCN28425.1"/>
    </source>
</evidence>
<feature type="disulfide bond" evidence="1">
    <location>
        <begin position="200"/>
        <end position="234"/>
    </location>
</feature>
<feature type="disulfide bond" evidence="1">
    <location>
        <begin position="85"/>
        <end position="119"/>
    </location>
</feature>
<feature type="non-terminal residue" evidence="3">
    <location>
        <position position="1"/>
    </location>
</feature>
<comment type="caution">
    <text evidence="3">The sequence shown here is derived from an EMBL/GenBank/DDBJ whole genome shotgun (WGS) entry which is preliminary data.</text>
</comment>
<feature type="disulfide bond" evidence="1">
    <location>
        <begin position="144"/>
        <end position="178"/>
    </location>
</feature>
<dbReference type="InterPro" id="IPR003582">
    <property type="entry name" value="ShKT_dom"/>
</dbReference>
<accession>A0A368FC74</accession>
<dbReference type="Proteomes" id="UP000252519">
    <property type="component" value="Unassembled WGS sequence"/>
</dbReference>
<feature type="domain" description="ShKT" evidence="2">
    <location>
        <begin position="85"/>
        <end position="119"/>
    </location>
</feature>
<comment type="caution">
    <text evidence="1">Lacks conserved residue(s) required for the propagation of feature annotation.</text>
</comment>
<dbReference type="STRING" id="29170.A0A368FC74"/>
<name>A0A368FC74_ANCCA</name>
<dbReference type="AlphaFoldDB" id="A0A368FC74"/>
<dbReference type="PROSITE" id="PS51670">
    <property type="entry name" value="SHKT"/>
    <property type="match status" value="4"/>
</dbReference>
<dbReference type="SMART" id="SM00254">
    <property type="entry name" value="ShKT"/>
    <property type="match status" value="4"/>
</dbReference>
<gene>
    <name evidence="3" type="ORF">ANCCAN_25831</name>
</gene>
<sequence length="267" mass="29417">QLSCHNCETESDERSTDATQCGTGRESNCCDKHPSCASWARRGECSKNPKWMLPNCQLSCHNCETDSDERSTDATQCGTGSESNCCDKHPSCASWAGRGECSNNPEYMLSNCQLSCHSCETDTNETSDKSSDTLKCGTGSQSNCCDKHPHCESWASQGHCRSNPSWMLPNCQFSCQDCENEPDEFSMDPELCGTGEKSGCCDFHPSCPHWASVCECKRNRNYMQLNCMLSCNTCITDPDPIAKQLAKRLGQFWCRAQISFTLGGSSS</sequence>
<keyword evidence="4" id="KW-1185">Reference proteome</keyword>
<proteinExistence type="predicted"/>
<dbReference type="EMBL" id="JOJR01002630">
    <property type="protein sequence ID" value="RCN28425.1"/>
    <property type="molecule type" value="Genomic_DNA"/>
</dbReference>
<keyword evidence="1" id="KW-1015">Disulfide bond</keyword>
<feature type="disulfide bond" evidence="1">
    <location>
        <begin position="29"/>
        <end position="63"/>
    </location>
</feature>
<reference evidence="3 4" key="1">
    <citation type="submission" date="2014-10" db="EMBL/GenBank/DDBJ databases">
        <title>Draft genome of the hookworm Ancylostoma caninum.</title>
        <authorList>
            <person name="Mitreva M."/>
        </authorList>
    </citation>
    <scope>NUCLEOTIDE SEQUENCE [LARGE SCALE GENOMIC DNA]</scope>
    <source>
        <strain evidence="3 4">Baltimore</strain>
    </source>
</reference>
<evidence type="ECO:0000256" key="1">
    <source>
        <dbReference type="PROSITE-ProRule" id="PRU01005"/>
    </source>
</evidence>
<dbReference type="OrthoDB" id="5920234at2759"/>
<feature type="domain" description="ShKT" evidence="2">
    <location>
        <begin position="29"/>
        <end position="63"/>
    </location>
</feature>
<organism evidence="3 4">
    <name type="scientific">Ancylostoma caninum</name>
    <name type="common">Dog hookworm</name>
    <dbReference type="NCBI Taxonomy" id="29170"/>
    <lineage>
        <taxon>Eukaryota</taxon>
        <taxon>Metazoa</taxon>
        <taxon>Ecdysozoa</taxon>
        <taxon>Nematoda</taxon>
        <taxon>Chromadorea</taxon>
        <taxon>Rhabditida</taxon>
        <taxon>Rhabditina</taxon>
        <taxon>Rhabditomorpha</taxon>
        <taxon>Strongyloidea</taxon>
        <taxon>Ancylostomatidae</taxon>
        <taxon>Ancylostomatinae</taxon>
        <taxon>Ancylostoma</taxon>
    </lineage>
</organism>
<feature type="domain" description="ShKT" evidence="2">
    <location>
        <begin position="144"/>
        <end position="178"/>
    </location>
</feature>